<dbReference type="SUPFAM" id="SSF52540">
    <property type="entry name" value="P-loop containing nucleoside triphosphate hydrolases"/>
    <property type="match status" value="1"/>
</dbReference>
<evidence type="ECO:0000313" key="4">
    <source>
        <dbReference type="Proteomes" id="UP000030755"/>
    </source>
</evidence>
<dbReference type="HOGENOM" id="CLU_017452_3_0_1"/>
<dbReference type="Gene3D" id="3.40.50.300">
    <property type="entry name" value="P-loop containing nucleotide triphosphate hydrolases"/>
    <property type="match status" value="2"/>
</dbReference>
<keyword evidence="4" id="KW-1185">Reference proteome</keyword>
<feature type="domain" description="CobW/HypB/UreG nucleotide-binding" evidence="1">
    <location>
        <begin position="82"/>
        <end position="209"/>
    </location>
</feature>
<dbReference type="EMBL" id="KE560569">
    <property type="protein sequence ID" value="EPZ36385.1"/>
    <property type="molecule type" value="Genomic_DNA"/>
</dbReference>
<dbReference type="InterPro" id="IPR051316">
    <property type="entry name" value="Zinc-reg_GTPase_activator"/>
</dbReference>
<name>A0A075B1Y8_ROZAC</name>
<sequence length="349" mass="39266">MKIIPVTVFTGFLGAGKTTIILDILSKCDPAYKVAVLKNEFGDVQVDSQLMNQQKDMIVEEISNGCLCCVLVGQIENALLDMKKISNGCLCCVLVGQMENALLDMKSIIDYSLALENYEIDRIIIETSGSAFPAPIAWQIRQLKEHFALDSIITVIDCVNFTGYEDTSYTAKLQAQYTDLIVLNKHELVSERQLDIVIDHVANLNDSTPRIKYNKSSGLSTNLVFGLDTKLFSMVDPLNVCDDDHNKEVELLTLKSNGLFINNSSKTEQECFTDWLNTLSKEDVFRVKGFVKLDGKWLIVNHAFGRPNYLELNDEKDLTLSIVVMGQNLNILKSRLNSHFINIETEYMN</sequence>
<feature type="domain" description="CobW/HypB/UreG nucleotide-binding" evidence="1">
    <location>
        <begin position="5"/>
        <end position="80"/>
    </location>
</feature>
<reference evidence="3 4" key="1">
    <citation type="journal article" date="2013" name="Curr. Biol.">
        <title>Shared signatures of parasitism and phylogenomics unite Cryptomycota and microsporidia.</title>
        <authorList>
            <person name="James T.Y."/>
            <person name="Pelin A."/>
            <person name="Bonen L."/>
            <person name="Ahrendt S."/>
            <person name="Sain D."/>
            <person name="Corradi N."/>
            <person name="Stajich J.E."/>
        </authorList>
    </citation>
    <scope>NUCLEOTIDE SEQUENCE [LARGE SCALE GENOMIC DNA]</scope>
    <source>
        <strain evidence="3 4">CSF55</strain>
    </source>
</reference>
<evidence type="ECO:0000313" key="3">
    <source>
        <dbReference type="EMBL" id="EPZ36385.1"/>
    </source>
</evidence>
<dbReference type="PANTHER" id="PTHR13748">
    <property type="entry name" value="COBW-RELATED"/>
    <property type="match status" value="1"/>
</dbReference>
<dbReference type="CDD" id="cd03112">
    <property type="entry name" value="CobW-like"/>
    <property type="match status" value="1"/>
</dbReference>
<dbReference type="OMA" id="NINSICI"/>
<dbReference type="STRING" id="988480.A0A075B1Y8"/>
<dbReference type="InterPro" id="IPR003495">
    <property type="entry name" value="CobW/HypB/UreG_nucleotide-bd"/>
</dbReference>
<feature type="domain" description="CobW C-terminal" evidence="2">
    <location>
        <begin position="265"/>
        <end position="337"/>
    </location>
</feature>
<dbReference type="GO" id="GO:0005737">
    <property type="term" value="C:cytoplasm"/>
    <property type="evidence" value="ECO:0007669"/>
    <property type="project" value="TreeGrafter"/>
</dbReference>
<dbReference type="InterPro" id="IPR011629">
    <property type="entry name" value="CobW-like_C"/>
</dbReference>
<dbReference type="Proteomes" id="UP000030755">
    <property type="component" value="Unassembled WGS sequence"/>
</dbReference>
<proteinExistence type="predicted"/>
<evidence type="ECO:0000259" key="2">
    <source>
        <dbReference type="Pfam" id="PF07683"/>
    </source>
</evidence>
<protein>
    <submittedName>
        <fullName evidence="3">CobW/HypB/UreG domain-containing protein</fullName>
    </submittedName>
</protein>
<accession>A0A075B1Y8</accession>
<dbReference type="OrthoDB" id="272672at2759"/>
<organism evidence="3 4">
    <name type="scientific">Rozella allomycis (strain CSF55)</name>
    <dbReference type="NCBI Taxonomy" id="988480"/>
    <lineage>
        <taxon>Eukaryota</taxon>
        <taxon>Fungi</taxon>
        <taxon>Fungi incertae sedis</taxon>
        <taxon>Cryptomycota</taxon>
        <taxon>Cryptomycota incertae sedis</taxon>
        <taxon>Rozella</taxon>
    </lineage>
</organism>
<dbReference type="Pfam" id="PF02492">
    <property type="entry name" value="cobW"/>
    <property type="match status" value="2"/>
</dbReference>
<dbReference type="InterPro" id="IPR027417">
    <property type="entry name" value="P-loop_NTPase"/>
</dbReference>
<gene>
    <name evidence="3" type="ORF">O9G_004511</name>
</gene>
<dbReference type="AlphaFoldDB" id="A0A075B1Y8"/>
<dbReference type="PANTHER" id="PTHR13748:SF62">
    <property type="entry name" value="COBW DOMAIN-CONTAINING PROTEIN"/>
    <property type="match status" value="1"/>
</dbReference>
<dbReference type="Pfam" id="PF07683">
    <property type="entry name" value="CobW_C"/>
    <property type="match status" value="1"/>
</dbReference>
<evidence type="ECO:0000259" key="1">
    <source>
        <dbReference type="Pfam" id="PF02492"/>
    </source>
</evidence>